<dbReference type="InterPro" id="IPR011009">
    <property type="entry name" value="Kinase-like_dom_sf"/>
</dbReference>
<dbReference type="InterPro" id="IPR000719">
    <property type="entry name" value="Prot_kinase_dom"/>
</dbReference>
<keyword evidence="1 7" id="KW-0723">Serine/threonine-protein kinase</keyword>
<protein>
    <submittedName>
        <fullName evidence="7">Serine/threonine protein kinase</fullName>
    </submittedName>
</protein>
<keyword evidence="4 7" id="KW-0418">Kinase</keyword>
<evidence type="ECO:0000256" key="3">
    <source>
        <dbReference type="ARBA" id="ARBA00022741"/>
    </source>
</evidence>
<accession>A0AA38RB74</accession>
<evidence type="ECO:0000256" key="5">
    <source>
        <dbReference type="ARBA" id="ARBA00022840"/>
    </source>
</evidence>
<dbReference type="SUPFAM" id="SSF56112">
    <property type="entry name" value="Protein kinase-like (PK-like)"/>
    <property type="match status" value="1"/>
</dbReference>
<dbReference type="Pfam" id="PF00069">
    <property type="entry name" value="Pkinase"/>
    <property type="match status" value="1"/>
</dbReference>
<feature type="domain" description="Protein kinase" evidence="6">
    <location>
        <begin position="1"/>
        <end position="285"/>
    </location>
</feature>
<dbReference type="Gene3D" id="3.30.200.20">
    <property type="entry name" value="Phosphorylase Kinase, domain 1"/>
    <property type="match status" value="1"/>
</dbReference>
<dbReference type="PROSITE" id="PS50011">
    <property type="entry name" value="PROTEIN_KINASE_DOM"/>
    <property type="match status" value="1"/>
</dbReference>
<comment type="caution">
    <text evidence="7">The sequence shown here is derived from an EMBL/GenBank/DDBJ whole genome shotgun (WGS) entry which is preliminary data.</text>
</comment>
<dbReference type="GO" id="GO:0004674">
    <property type="term" value="F:protein serine/threonine kinase activity"/>
    <property type="evidence" value="ECO:0007669"/>
    <property type="project" value="UniProtKB-KW"/>
</dbReference>
<keyword evidence="2" id="KW-0808">Transferase</keyword>
<dbReference type="PANTHER" id="PTHR45646">
    <property type="entry name" value="SERINE/THREONINE-PROTEIN KINASE DOA-RELATED"/>
    <property type="match status" value="1"/>
</dbReference>
<evidence type="ECO:0000313" key="8">
    <source>
        <dbReference type="Proteomes" id="UP001174691"/>
    </source>
</evidence>
<dbReference type="GO" id="GO:0043484">
    <property type="term" value="P:regulation of RNA splicing"/>
    <property type="evidence" value="ECO:0007669"/>
    <property type="project" value="TreeGrafter"/>
</dbReference>
<reference evidence="7" key="1">
    <citation type="submission" date="2022-07" db="EMBL/GenBank/DDBJ databases">
        <title>Fungi with potential for degradation of polypropylene.</title>
        <authorList>
            <person name="Gostincar C."/>
        </authorList>
    </citation>
    <scope>NUCLEOTIDE SEQUENCE</scope>
    <source>
        <strain evidence="7">EXF-13287</strain>
    </source>
</reference>
<organism evidence="7 8">
    <name type="scientific">Coniochaeta hoffmannii</name>
    <dbReference type="NCBI Taxonomy" id="91930"/>
    <lineage>
        <taxon>Eukaryota</taxon>
        <taxon>Fungi</taxon>
        <taxon>Dikarya</taxon>
        <taxon>Ascomycota</taxon>
        <taxon>Pezizomycotina</taxon>
        <taxon>Sordariomycetes</taxon>
        <taxon>Sordariomycetidae</taxon>
        <taxon>Coniochaetales</taxon>
        <taxon>Coniochaetaceae</taxon>
        <taxon>Coniochaeta</taxon>
    </lineage>
</organism>
<dbReference type="EMBL" id="JANBVN010000238">
    <property type="protein sequence ID" value="KAJ9131332.1"/>
    <property type="molecule type" value="Genomic_DNA"/>
</dbReference>
<dbReference type="Proteomes" id="UP001174691">
    <property type="component" value="Unassembled WGS sequence"/>
</dbReference>
<evidence type="ECO:0000256" key="4">
    <source>
        <dbReference type="ARBA" id="ARBA00022777"/>
    </source>
</evidence>
<dbReference type="GO" id="GO:0005634">
    <property type="term" value="C:nucleus"/>
    <property type="evidence" value="ECO:0007669"/>
    <property type="project" value="TreeGrafter"/>
</dbReference>
<evidence type="ECO:0000259" key="6">
    <source>
        <dbReference type="PROSITE" id="PS50011"/>
    </source>
</evidence>
<name>A0AA38RB74_9PEZI</name>
<sequence>MEPTVSAPERPPSPPRPLPAVEYEVYNSDVRLEEETLSWYNPDKWYDVRIGEVFRSRYQVMLKLGFGSVSTAWLCRDLQKHRCEAFGHVVHTDIHEENIMLSVPDQAFFDGLVASESASPSARKIEGDRIVYASTTLDIPDDPGEPIISDFGDARFGDGPFVGEVMPDLYRAPEIILAVPWNEKIDIWAVGLMVWDLYEGKHLFNQRLPSREQSSAAHLERMVSLLGPPPADLLERCRNVAEEFFDDDSGRMKDIYAVSGSTLEDEEENLQDRMPACELIKDPWLRRS</sequence>
<evidence type="ECO:0000313" key="7">
    <source>
        <dbReference type="EMBL" id="KAJ9131332.1"/>
    </source>
</evidence>
<dbReference type="GO" id="GO:0005524">
    <property type="term" value="F:ATP binding"/>
    <property type="evidence" value="ECO:0007669"/>
    <property type="project" value="UniProtKB-KW"/>
</dbReference>
<dbReference type="AlphaFoldDB" id="A0AA38RB74"/>
<keyword evidence="3" id="KW-0547">Nucleotide-binding</keyword>
<dbReference type="Gene3D" id="1.10.510.10">
    <property type="entry name" value="Transferase(Phosphotransferase) domain 1"/>
    <property type="match status" value="1"/>
</dbReference>
<proteinExistence type="predicted"/>
<gene>
    <name evidence="7" type="ORF">NKR19_g9571</name>
</gene>
<dbReference type="PANTHER" id="PTHR45646:SF11">
    <property type="entry name" value="SERINE_THREONINE-PROTEIN KINASE DOA"/>
    <property type="match status" value="1"/>
</dbReference>
<dbReference type="InterPro" id="IPR051175">
    <property type="entry name" value="CLK_kinases"/>
</dbReference>
<evidence type="ECO:0000256" key="2">
    <source>
        <dbReference type="ARBA" id="ARBA00022679"/>
    </source>
</evidence>
<evidence type="ECO:0000256" key="1">
    <source>
        <dbReference type="ARBA" id="ARBA00022527"/>
    </source>
</evidence>
<keyword evidence="8" id="KW-1185">Reference proteome</keyword>
<keyword evidence="5" id="KW-0067">ATP-binding</keyword>
<dbReference type="SMART" id="SM00220">
    <property type="entry name" value="S_TKc"/>
    <property type="match status" value="1"/>
</dbReference>